<feature type="compositionally biased region" description="Basic and acidic residues" evidence="1">
    <location>
        <begin position="180"/>
        <end position="195"/>
    </location>
</feature>
<reference evidence="2" key="1">
    <citation type="submission" date="2020-02" db="EMBL/GenBank/DDBJ databases">
        <authorList>
            <person name="Meier V. D."/>
        </authorList>
    </citation>
    <scope>NUCLEOTIDE SEQUENCE</scope>
    <source>
        <strain evidence="2">AVDCRST_MAG02</strain>
    </source>
</reference>
<dbReference type="AlphaFoldDB" id="A0A6J4RLS5"/>
<feature type="compositionally biased region" description="Basic and acidic residues" evidence="1">
    <location>
        <begin position="100"/>
        <end position="119"/>
    </location>
</feature>
<organism evidence="2">
    <name type="scientific">uncultured Rubrobacteraceae bacterium</name>
    <dbReference type="NCBI Taxonomy" id="349277"/>
    <lineage>
        <taxon>Bacteria</taxon>
        <taxon>Bacillati</taxon>
        <taxon>Actinomycetota</taxon>
        <taxon>Rubrobacteria</taxon>
        <taxon>Rubrobacterales</taxon>
        <taxon>Rubrobacteraceae</taxon>
        <taxon>environmental samples</taxon>
    </lineage>
</organism>
<feature type="non-terminal residue" evidence="2">
    <location>
        <position position="1"/>
    </location>
</feature>
<feature type="compositionally biased region" description="Gly residues" evidence="1">
    <location>
        <begin position="13"/>
        <end position="22"/>
    </location>
</feature>
<feature type="region of interest" description="Disordered" evidence="1">
    <location>
        <begin position="38"/>
        <end position="204"/>
    </location>
</feature>
<protein>
    <submittedName>
        <fullName evidence="2">RhtB family transporter</fullName>
    </submittedName>
</protein>
<proteinExistence type="predicted"/>
<name>A0A6J4RLS5_9ACTN</name>
<evidence type="ECO:0000313" key="2">
    <source>
        <dbReference type="EMBL" id="CAA9476553.1"/>
    </source>
</evidence>
<feature type="compositionally biased region" description="Basic residues" evidence="1">
    <location>
        <begin position="90"/>
        <end position="99"/>
    </location>
</feature>
<gene>
    <name evidence="2" type="ORF">AVDCRST_MAG02-4158</name>
</gene>
<accession>A0A6J4RLS5</accession>
<feature type="compositionally biased region" description="Basic and acidic residues" evidence="1">
    <location>
        <begin position="140"/>
        <end position="169"/>
    </location>
</feature>
<evidence type="ECO:0000256" key="1">
    <source>
        <dbReference type="SAM" id="MobiDB-lite"/>
    </source>
</evidence>
<sequence>VRRVPADVACGGPYPGHGGGLHGIELDRRRLAARVGRGRRLHFGHRPPPAGGHARPLRDHAGRVGRVRGGPVRGRRLPRLHGLLDDPRGRRAAAGRRRRPDRDRGPRRAARDPPERPEPEADPVLLRVSPAIPRRFAGPARHEAARARRDLHAHDPRRVRPLRVRERRPPRPRARGTRRPPLDRARVRRVPDRVRRQTRVHGPV</sequence>
<dbReference type="EMBL" id="CADCVH010000117">
    <property type="protein sequence ID" value="CAA9476553.1"/>
    <property type="molecule type" value="Genomic_DNA"/>
</dbReference>
<feature type="non-terminal residue" evidence="2">
    <location>
        <position position="204"/>
    </location>
</feature>
<feature type="region of interest" description="Disordered" evidence="1">
    <location>
        <begin position="1"/>
        <end position="23"/>
    </location>
</feature>